<feature type="compositionally biased region" description="Low complexity" evidence="1">
    <location>
        <begin position="189"/>
        <end position="201"/>
    </location>
</feature>
<feature type="compositionally biased region" description="Acidic residues" evidence="1">
    <location>
        <begin position="246"/>
        <end position="257"/>
    </location>
</feature>
<gene>
    <name evidence="2" type="ORF">FOA43_001137</name>
</gene>
<feature type="region of interest" description="Disordered" evidence="1">
    <location>
        <begin position="465"/>
        <end position="521"/>
    </location>
</feature>
<feature type="compositionally biased region" description="Low complexity" evidence="1">
    <location>
        <begin position="474"/>
        <end position="490"/>
    </location>
</feature>
<dbReference type="Proteomes" id="UP000662931">
    <property type="component" value="Chromosome 1"/>
</dbReference>
<dbReference type="GeneID" id="62194538"/>
<dbReference type="AlphaFoldDB" id="A0A875RYV6"/>
<feature type="compositionally biased region" description="Basic and acidic residues" evidence="1">
    <location>
        <begin position="491"/>
        <end position="518"/>
    </location>
</feature>
<feature type="region of interest" description="Disordered" evidence="1">
    <location>
        <begin position="318"/>
        <end position="355"/>
    </location>
</feature>
<feature type="compositionally biased region" description="Polar residues" evidence="1">
    <location>
        <begin position="173"/>
        <end position="184"/>
    </location>
</feature>
<dbReference type="RefSeq" id="XP_038777388.1">
    <property type="nucleotide sequence ID" value="XM_038921460.1"/>
</dbReference>
<dbReference type="OrthoDB" id="5576775at2759"/>
<feature type="compositionally biased region" description="Low complexity" evidence="1">
    <location>
        <begin position="335"/>
        <end position="347"/>
    </location>
</feature>
<reference evidence="2" key="1">
    <citation type="submission" date="2020-10" db="EMBL/GenBank/DDBJ databases">
        <authorList>
            <person name="Roach M.J.R."/>
        </authorList>
    </citation>
    <scope>NUCLEOTIDE SEQUENCE</scope>
    <source>
        <strain evidence="2">CBS 1945</strain>
    </source>
</reference>
<dbReference type="EMBL" id="CP064812">
    <property type="protein sequence ID" value="QPG73823.1"/>
    <property type="molecule type" value="Genomic_DNA"/>
</dbReference>
<feature type="compositionally biased region" description="Polar residues" evidence="1">
    <location>
        <begin position="143"/>
        <end position="154"/>
    </location>
</feature>
<sequence length="552" mass="59626">MRDKTISIYSLLSEGNEDATKEENASVASVSTRLEDIKPNEANIGLTLSSPSPPEEFSQNHQESPTTLYDPITNTIRDLVDESVSESIKISAKESSRRLKMSLSEMMNAPAQIQPSDSEVIIGSVALASGQTPAETKPESTPLKPSTRPSSASESTPLKPSAKPSSASESTLLKPNTKPSSASESAPLKLSIKSTSASKSPTKTDSRFSPRKSRRALKLVKKGSGGLLRTTSGAGLIKQGSSLDGSETDVLEEDADPVDASKRKEPQLPIICVDVPIARPGSKFNESKVTFNVTSICEDKYGFNALNPGNRFALDLDDDVEDDDAGDDDDIGVNATSSTTAGVAGASRPGTESGILAGADDDYENADDIVRQLNLKFEPGMNDEEKEDLVLKELHRRRMEDNKRIGKYNVEDPFIDDEELQFEEQTKNNKDGFFVYYGPWIEPETFKGKRRMAAGVASKRRRIPAGPNVIAIHSPSPSRSVSARSNTSRSNSDKSRHHESDPDRGKSEKPRTEPKEASKIIVGKPVIVGSKPVIATDSTNDNKIIIGSLPVL</sequence>
<feature type="compositionally biased region" description="Polar residues" evidence="1">
    <location>
        <begin position="229"/>
        <end position="245"/>
    </location>
</feature>
<proteinExistence type="predicted"/>
<evidence type="ECO:0000256" key="1">
    <source>
        <dbReference type="SAM" id="MobiDB-lite"/>
    </source>
</evidence>
<keyword evidence="3" id="KW-1185">Reference proteome</keyword>
<feature type="compositionally biased region" description="Acidic residues" evidence="1">
    <location>
        <begin position="318"/>
        <end position="331"/>
    </location>
</feature>
<accession>A0A875RYV6</accession>
<feature type="region of interest" description="Disordered" evidence="1">
    <location>
        <begin position="15"/>
        <end position="70"/>
    </location>
</feature>
<evidence type="ECO:0008006" key="4">
    <source>
        <dbReference type="Google" id="ProtNLM"/>
    </source>
</evidence>
<feature type="compositionally biased region" description="Polar residues" evidence="1">
    <location>
        <begin position="57"/>
        <end position="70"/>
    </location>
</feature>
<name>A0A875RYV6_EENNA</name>
<feature type="region of interest" description="Disordered" evidence="1">
    <location>
        <begin position="124"/>
        <end position="265"/>
    </location>
</feature>
<organism evidence="2 3">
    <name type="scientific">Eeniella nana</name>
    <name type="common">Yeast</name>
    <name type="synonym">Brettanomyces nanus</name>
    <dbReference type="NCBI Taxonomy" id="13502"/>
    <lineage>
        <taxon>Eukaryota</taxon>
        <taxon>Fungi</taxon>
        <taxon>Dikarya</taxon>
        <taxon>Ascomycota</taxon>
        <taxon>Saccharomycotina</taxon>
        <taxon>Pichiomycetes</taxon>
        <taxon>Pichiales</taxon>
        <taxon>Pichiaceae</taxon>
        <taxon>Brettanomyces</taxon>
    </lineage>
</organism>
<protein>
    <recommendedName>
        <fullName evidence="4">Hpc2-related domain-containing protein</fullName>
    </recommendedName>
</protein>
<feature type="compositionally biased region" description="Basic residues" evidence="1">
    <location>
        <begin position="209"/>
        <end position="221"/>
    </location>
</feature>
<dbReference type="KEGG" id="bnn:FOA43_001137"/>
<feature type="compositionally biased region" description="Low complexity" evidence="1">
    <location>
        <begin position="155"/>
        <end position="172"/>
    </location>
</feature>
<evidence type="ECO:0000313" key="2">
    <source>
        <dbReference type="EMBL" id="QPG73823.1"/>
    </source>
</evidence>
<evidence type="ECO:0000313" key="3">
    <source>
        <dbReference type="Proteomes" id="UP000662931"/>
    </source>
</evidence>